<dbReference type="Proteomes" id="UP001139534">
    <property type="component" value="Unassembled WGS sequence"/>
</dbReference>
<dbReference type="PANTHER" id="PTHR30146">
    <property type="entry name" value="LACI-RELATED TRANSCRIPTIONAL REPRESSOR"/>
    <property type="match status" value="1"/>
</dbReference>
<dbReference type="Gene3D" id="3.40.50.2300">
    <property type="match status" value="2"/>
</dbReference>
<dbReference type="PROSITE" id="PS50932">
    <property type="entry name" value="HTH_LACI_2"/>
    <property type="match status" value="1"/>
</dbReference>
<organism evidence="5 6">
    <name type="scientific">Paenibacillus mellifer</name>
    <dbReference type="NCBI Taxonomy" id="2937794"/>
    <lineage>
        <taxon>Bacteria</taxon>
        <taxon>Bacillati</taxon>
        <taxon>Bacillota</taxon>
        <taxon>Bacilli</taxon>
        <taxon>Bacillales</taxon>
        <taxon>Paenibacillaceae</taxon>
        <taxon>Paenibacillus</taxon>
    </lineage>
</organism>
<keyword evidence="1" id="KW-0805">Transcription regulation</keyword>
<dbReference type="SMART" id="SM00354">
    <property type="entry name" value="HTH_LACI"/>
    <property type="match status" value="1"/>
</dbReference>
<dbReference type="SUPFAM" id="SSF53822">
    <property type="entry name" value="Periplasmic binding protein-like I"/>
    <property type="match status" value="1"/>
</dbReference>
<comment type="caution">
    <text evidence="5">The sequence shown here is derived from an EMBL/GenBank/DDBJ whole genome shotgun (WGS) entry which is preliminary data.</text>
</comment>
<dbReference type="AlphaFoldDB" id="A0A9X2BMG6"/>
<keyword evidence="3" id="KW-0804">Transcription</keyword>
<dbReference type="Pfam" id="PF00532">
    <property type="entry name" value="Peripla_BP_1"/>
    <property type="match status" value="1"/>
</dbReference>
<dbReference type="InterPro" id="IPR028082">
    <property type="entry name" value="Peripla_BP_I"/>
</dbReference>
<dbReference type="Pfam" id="PF00356">
    <property type="entry name" value="LacI"/>
    <property type="match status" value="1"/>
</dbReference>
<dbReference type="EMBL" id="JALPRK010000001">
    <property type="protein sequence ID" value="MCK8485659.1"/>
    <property type="molecule type" value="Genomic_DNA"/>
</dbReference>
<dbReference type="GO" id="GO:0000976">
    <property type="term" value="F:transcription cis-regulatory region binding"/>
    <property type="evidence" value="ECO:0007669"/>
    <property type="project" value="TreeGrafter"/>
</dbReference>
<evidence type="ECO:0000313" key="6">
    <source>
        <dbReference type="Proteomes" id="UP001139534"/>
    </source>
</evidence>
<dbReference type="InterPro" id="IPR001761">
    <property type="entry name" value="Peripla_BP/Lac1_sug-bd_dom"/>
</dbReference>
<evidence type="ECO:0000256" key="1">
    <source>
        <dbReference type="ARBA" id="ARBA00023015"/>
    </source>
</evidence>
<gene>
    <name evidence="5" type="ORF">M0651_00550</name>
</gene>
<evidence type="ECO:0000313" key="5">
    <source>
        <dbReference type="EMBL" id="MCK8485659.1"/>
    </source>
</evidence>
<dbReference type="Gene3D" id="1.10.260.40">
    <property type="entry name" value="lambda repressor-like DNA-binding domains"/>
    <property type="match status" value="1"/>
</dbReference>
<feature type="domain" description="HTH lacI-type" evidence="4">
    <location>
        <begin position="8"/>
        <end position="62"/>
    </location>
</feature>
<dbReference type="InterPro" id="IPR000843">
    <property type="entry name" value="HTH_LacI"/>
</dbReference>
<dbReference type="CDD" id="cd01392">
    <property type="entry name" value="HTH_LacI"/>
    <property type="match status" value="1"/>
</dbReference>
<keyword evidence="6" id="KW-1185">Reference proteome</keyword>
<evidence type="ECO:0000256" key="3">
    <source>
        <dbReference type="ARBA" id="ARBA00023163"/>
    </source>
</evidence>
<dbReference type="PANTHER" id="PTHR30146:SF109">
    <property type="entry name" value="HTH-TYPE TRANSCRIPTIONAL REGULATOR GALS"/>
    <property type="match status" value="1"/>
</dbReference>
<dbReference type="PROSITE" id="PS00356">
    <property type="entry name" value="HTH_LACI_1"/>
    <property type="match status" value="1"/>
</dbReference>
<dbReference type="PRINTS" id="PR00036">
    <property type="entry name" value="HTHLACI"/>
</dbReference>
<name>A0A9X2BMG6_9BACL</name>
<protein>
    <submittedName>
        <fullName evidence="5">LacI family transcriptional regulator</fullName>
    </submittedName>
</protein>
<proteinExistence type="predicted"/>
<dbReference type="GO" id="GO:0003700">
    <property type="term" value="F:DNA-binding transcription factor activity"/>
    <property type="evidence" value="ECO:0007669"/>
    <property type="project" value="TreeGrafter"/>
</dbReference>
<sequence length="343" mass="38623">MNKNKTKPTIRDVANKAGVSISTVSRVMNAPASVVENKRQRVLAAIEELSYQPNAFARGLIYKKSFTLGLLIPDIENMYYAGMIRGMQDACNKLGYSLMICNTDRDKERMISYIDAFHEKQVDGIVFASDKMFPEYYEKLVGCRIPFVMVSSHSDEYDIPCVEVDDEAAAYDAAAYLIELGHRQIGMIGFNHENSISGPPRYEGFVRAMTEYGLTSNIANVKFASHYFEHAYQAAHELFTDHPQLTAVFCVADEFAMGTISYLRDRHILVPGQVSVVGFDNHRMAGMYIPKLTTISQPIYDLGHRAAEKLHELLTTGSVMVPREVLQHKLIVRESSRERATTI</sequence>
<dbReference type="RefSeq" id="WP_248549918.1">
    <property type="nucleotide sequence ID" value="NZ_JALPRK010000001.1"/>
</dbReference>
<reference evidence="5" key="1">
    <citation type="submission" date="2022-04" db="EMBL/GenBank/DDBJ databases">
        <authorList>
            <person name="Seo M.-J."/>
        </authorList>
    </citation>
    <scope>NUCLEOTIDE SEQUENCE</scope>
    <source>
        <strain evidence="5">MBLB2552</strain>
    </source>
</reference>
<evidence type="ECO:0000256" key="2">
    <source>
        <dbReference type="ARBA" id="ARBA00023125"/>
    </source>
</evidence>
<dbReference type="InterPro" id="IPR010982">
    <property type="entry name" value="Lambda_DNA-bd_dom_sf"/>
</dbReference>
<dbReference type="SUPFAM" id="SSF47413">
    <property type="entry name" value="lambda repressor-like DNA-binding domains"/>
    <property type="match status" value="1"/>
</dbReference>
<evidence type="ECO:0000259" key="4">
    <source>
        <dbReference type="PROSITE" id="PS50932"/>
    </source>
</evidence>
<accession>A0A9X2BMG6</accession>
<keyword evidence="2" id="KW-0238">DNA-binding</keyword>